<sequence>MVDYSSWKVADLKTELKTRGIPQTGLRLKQQIIDRLVEEDAKAQPEKASTPAEEPEPEPVAEPEPEPEIEQSVPEATSAPAQEPQPEQPVEEPQQEAPVASEEPSEPIPPQDEEISKEEEKSPVQENAEEPPKEEQGQAEDVEMTQAVPAVSEDKVEDQPVEQVPEETNEPAKTAETSLPPTIQTSEANTELSTPLPIEEALEDKRKRKRRSQSPVPTPEAIANKKARAQEGSPRAILQGDQESSAQENETKDSATEDQIPPAVQKEIPTAPKHDARFRGLFASSGPSPAQPAQPVRPSSPSQDVAMDDAVVEPALHAATAALYIDGLMRPLQPTALRNHLVTLATAPGSDPKPDIIQDFFLDAIKTHCFAGFADVAAASRVRAALHNTVWPNERNRKTLRADFIPESQIKEWIQTEEASRDRAGPPVRWEVRYEPGEDEVIQAVLSELGPNARIAPPSRPREAGFNRTPPLGPRGSVTQADRRPSIAPPAPPSRPGQGFKPLDDLFESTTTKPKLYYLRVPRQVADKRLDQFDDLLKKGTFPRRGGDDMRRITFEDEDYFVDGGAEYGAKGMPRRPRGGRGTGRGRDY</sequence>
<proteinExistence type="predicted"/>
<dbReference type="AlphaFoldDB" id="A0AAD6HGY7"/>
<feature type="region of interest" description="Disordered" evidence="1">
    <location>
        <begin position="565"/>
        <end position="589"/>
    </location>
</feature>
<evidence type="ECO:0000256" key="1">
    <source>
        <dbReference type="SAM" id="MobiDB-lite"/>
    </source>
</evidence>
<dbReference type="Proteomes" id="UP001215712">
    <property type="component" value="Unassembled WGS sequence"/>
</dbReference>
<name>A0AAD6HGY7_9EURO</name>
<dbReference type="InterPro" id="IPR034257">
    <property type="entry name" value="Acinus_RRM"/>
</dbReference>
<feature type="region of interest" description="Disordered" evidence="1">
    <location>
        <begin position="37"/>
        <end position="304"/>
    </location>
</feature>
<evidence type="ECO:0000313" key="4">
    <source>
        <dbReference type="Proteomes" id="UP001215712"/>
    </source>
</evidence>
<feature type="compositionally biased region" description="Acidic residues" evidence="1">
    <location>
        <begin position="159"/>
        <end position="169"/>
    </location>
</feature>
<keyword evidence="4" id="KW-1185">Reference proteome</keyword>
<evidence type="ECO:0000313" key="3">
    <source>
        <dbReference type="EMBL" id="KAJ5716374.1"/>
    </source>
</evidence>
<feature type="compositionally biased region" description="Acidic residues" evidence="1">
    <location>
        <begin position="53"/>
        <end position="69"/>
    </location>
</feature>
<dbReference type="CDD" id="cd12432">
    <property type="entry name" value="RRM_ACINU"/>
    <property type="match status" value="1"/>
</dbReference>
<dbReference type="EMBL" id="JAQJAN010000012">
    <property type="protein sequence ID" value="KAJ5716374.1"/>
    <property type="molecule type" value="Genomic_DNA"/>
</dbReference>
<dbReference type="Pfam" id="PF02037">
    <property type="entry name" value="SAP"/>
    <property type="match status" value="1"/>
</dbReference>
<evidence type="ECO:0000259" key="2">
    <source>
        <dbReference type="Pfam" id="PF02037"/>
    </source>
</evidence>
<dbReference type="InterPro" id="IPR036361">
    <property type="entry name" value="SAP_dom_sf"/>
</dbReference>
<dbReference type="SUPFAM" id="SSF68906">
    <property type="entry name" value="SAP domain"/>
    <property type="match status" value="1"/>
</dbReference>
<gene>
    <name evidence="3" type="ORF">N7493_008285</name>
</gene>
<accession>A0AAD6HGY7</accession>
<organism evidence="3 4">
    <name type="scientific">Penicillium malachiteum</name>
    <dbReference type="NCBI Taxonomy" id="1324776"/>
    <lineage>
        <taxon>Eukaryota</taxon>
        <taxon>Fungi</taxon>
        <taxon>Dikarya</taxon>
        <taxon>Ascomycota</taxon>
        <taxon>Pezizomycotina</taxon>
        <taxon>Eurotiomycetes</taxon>
        <taxon>Eurotiomycetidae</taxon>
        <taxon>Eurotiales</taxon>
        <taxon>Aspergillaceae</taxon>
        <taxon>Penicillium</taxon>
    </lineage>
</organism>
<comment type="caution">
    <text evidence="3">The sequence shown here is derived from an EMBL/GenBank/DDBJ whole genome shotgun (WGS) entry which is preliminary data.</text>
</comment>
<dbReference type="Gene3D" id="1.10.720.30">
    <property type="entry name" value="SAP domain"/>
    <property type="match status" value="1"/>
</dbReference>
<dbReference type="InterPro" id="IPR003034">
    <property type="entry name" value="SAP_dom"/>
</dbReference>
<feature type="domain" description="SAP" evidence="2">
    <location>
        <begin position="3"/>
        <end position="38"/>
    </location>
</feature>
<feature type="compositionally biased region" description="Polar residues" evidence="1">
    <location>
        <begin position="175"/>
        <end position="193"/>
    </location>
</feature>
<reference evidence="3" key="2">
    <citation type="submission" date="2023-01" db="EMBL/GenBank/DDBJ databases">
        <authorList>
            <person name="Petersen C."/>
        </authorList>
    </citation>
    <scope>NUCLEOTIDE SEQUENCE</scope>
    <source>
        <strain evidence="3">IBT 17514</strain>
    </source>
</reference>
<feature type="region of interest" description="Disordered" evidence="1">
    <location>
        <begin position="452"/>
        <end position="503"/>
    </location>
</feature>
<dbReference type="PANTHER" id="PTHR47031">
    <property type="entry name" value="SAP DNA-BINDING DOMAIN-CONTAINING PROTEIN"/>
    <property type="match status" value="1"/>
</dbReference>
<dbReference type="PANTHER" id="PTHR47031:SF3">
    <property type="entry name" value="SAP DOMAIN-CONTAINING PROTEIN"/>
    <property type="match status" value="1"/>
</dbReference>
<protein>
    <recommendedName>
        <fullName evidence="2">SAP domain-containing protein</fullName>
    </recommendedName>
</protein>
<reference evidence="3" key="1">
    <citation type="journal article" date="2023" name="IMA Fungus">
        <title>Comparative genomic study of the Penicillium genus elucidates a diverse pangenome and 15 lateral gene transfer events.</title>
        <authorList>
            <person name="Petersen C."/>
            <person name="Sorensen T."/>
            <person name="Nielsen M.R."/>
            <person name="Sondergaard T.E."/>
            <person name="Sorensen J.L."/>
            <person name="Fitzpatrick D.A."/>
            <person name="Frisvad J.C."/>
            <person name="Nielsen K.L."/>
        </authorList>
    </citation>
    <scope>NUCLEOTIDE SEQUENCE</scope>
    <source>
        <strain evidence="3">IBT 17514</strain>
    </source>
</reference>
<feature type="compositionally biased region" description="Low complexity" evidence="1">
    <location>
        <begin position="70"/>
        <end position="85"/>
    </location>
</feature>
<feature type="compositionally biased region" description="Low complexity" evidence="1">
    <location>
        <begin position="283"/>
        <end position="294"/>
    </location>
</feature>